<dbReference type="Proteomes" id="UP000235786">
    <property type="component" value="Unassembled WGS sequence"/>
</dbReference>
<evidence type="ECO:0000313" key="2">
    <source>
        <dbReference type="Proteomes" id="UP000235786"/>
    </source>
</evidence>
<gene>
    <name evidence="1" type="ORF">L207DRAFT_573924</name>
</gene>
<dbReference type="OrthoDB" id="10433296at2759"/>
<protein>
    <submittedName>
        <fullName evidence="1">Uncharacterized protein</fullName>
    </submittedName>
</protein>
<evidence type="ECO:0000313" key="1">
    <source>
        <dbReference type="EMBL" id="PMD29980.1"/>
    </source>
</evidence>
<organism evidence="1 2">
    <name type="scientific">Hyaloscypha variabilis (strain UAMH 11265 / GT02V1 / F)</name>
    <name type="common">Meliniomyces variabilis</name>
    <dbReference type="NCBI Taxonomy" id="1149755"/>
    <lineage>
        <taxon>Eukaryota</taxon>
        <taxon>Fungi</taxon>
        <taxon>Dikarya</taxon>
        <taxon>Ascomycota</taxon>
        <taxon>Pezizomycotina</taxon>
        <taxon>Leotiomycetes</taxon>
        <taxon>Helotiales</taxon>
        <taxon>Hyaloscyphaceae</taxon>
        <taxon>Hyaloscypha</taxon>
        <taxon>Hyaloscypha variabilis</taxon>
    </lineage>
</organism>
<name>A0A2J6QUP0_HYAVF</name>
<proteinExistence type="predicted"/>
<accession>A0A2J6QUP0</accession>
<dbReference type="EMBL" id="KZ613970">
    <property type="protein sequence ID" value="PMD29980.1"/>
    <property type="molecule type" value="Genomic_DNA"/>
</dbReference>
<reference evidence="1 2" key="1">
    <citation type="submission" date="2016-04" db="EMBL/GenBank/DDBJ databases">
        <title>A degradative enzymes factory behind the ericoid mycorrhizal symbiosis.</title>
        <authorList>
            <consortium name="DOE Joint Genome Institute"/>
            <person name="Martino E."/>
            <person name="Morin E."/>
            <person name="Grelet G."/>
            <person name="Kuo A."/>
            <person name="Kohler A."/>
            <person name="Daghino S."/>
            <person name="Barry K."/>
            <person name="Choi C."/>
            <person name="Cichocki N."/>
            <person name="Clum A."/>
            <person name="Copeland A."/>
            <person name="Hainaut M."/>
            <person name="Haridas S."/>
            <person name="Labutti K."/>
            <person name="Lindquist E."/>
            <person name="Lipzen A."/>
            <person name="Khouja H.-R."/>
            <person name="Murat C."/>
            <person name="Ohm R."/>
            <person name="Olson A."/>
            <person name="Spatafora J."/>
            <person name="Veneault-Fourrey C."/>
            <person name="Henrissat B."/>
            <person name="Grigoriev I."/>
            <person name="Martin F."/>
            <person name="Perotto S."/>
        </authorList>
    </citation>
    <scope>NUCLEOTIDE SEQUENCE [LARGE SCALE GENOMIC DNA]</scope>
    <source>
        <strain evidence="1 2">F</strain>
    </source>
</reference>
<keyword evidence="2" id="KW-1185">Reference proteome</keyword>
<sequence length="225" mass="25565">MGMEAQPMRSYDSHFRGVPPEARTMIWQHCIAVAPRTSETIEHGDFDFMIRRLDRPRYIPLDYNIQQNVVYITGISIQNLGIILADKKTSREVVGMLREQMPLSFRALHLGDFQIVKNLGGLKERVSSVTLVFGSDLRAKVEEDVQGLNEVMKYLDGFQASMRLFVFLSELAVEQLMEVNLQPFDALLQSPGFQGAVEHIRRKAAELDSGMCEEFGRVVVGRFDP</sequence>
<dbReference type="AlphaFoldDB" id="A0A2J6QUP0"/>